<feature type="transmembrane region" description="Helical" evidence="5">
    <location>
        <begin position="300"/>
        <end position="324"/>
    </location>
</feature>
<dbReference type="PANTHER" id="PTHR46709:SF14">
    <property type="entry name" value="G-PROTEIN COUPLED RECEPTORS FAMILY 1 PROFILE DOMAIN-CONTAINING PROTEIN"/>
    <property type="match status" value="1"/>
</dbReference>
<reference evidence="7 8" key="1">
    <citation type="submission" date="2014-09" db="EMBL/GenBank/DDBJ databases">
        <authorList>
            <person name="Martin A.A."/>
        </authorList>
    </citation>
    <scope>NUCLEOTIDE SEQUENCE</scope>
    <source>
        <strain evidence="8">ED321</strain>
        <strain evidence="7">ED321 Heterogonic</strain>
    </source>
</reference>
<dbReference type="PROSITE" id="PS50262">
    <property type="entry name" value="G_PROTEIN_RECEP_F1_2"/>
    <property type="match status" value="1"/>
</dbReference>
<dbReference type="GO" id="GO:0016020">
    <property type="term" value="C:membrane"/>
    <property type="evidence" value="ECO:0007669"/>
    <property type="project" value="UniProtKB-SubCell"/>
</dbReference>
<feature type="transmembrane region" description="Helical" evidence="5">
    <location>
        <begin position="210"/>
        <end position="233"/>
    </location>
</feature>
<dbReference type="PANTHER" id="PTHR46709">
    <property type="entry name" value="PROTEIN CBG23488-RELATED"/>
    <property type="match status" value="1"/>
</dbReference>
<dbReference type="RefSeq" id="XP_024503544.1">
    <property type="nucleotide sequence ID" value="XM_024649692.1"/>
</dbReference>
<dbReference type="InterPro" id="IPR017452">
    <property type="entry name" value="GPCR_Rhodpsn_7TM"/>
</dbReference>
<reference evidence="9" key="2">
    <citation type="submission" date="2020-12" db="UniProtKB">
        <authorList>
            <consortium name="WormBaseParasite"/>
        </authorList>
    </citation>
    <scope>IDENTIFICATION</scope>
</reference>
<evidence type="ECO:0000313" key="8">
    <source>
        <dbReference type="Proteomes" id="UP000035682"/>
    </source>
</evidence>
<comment type="subcellular location">
    <subcellularLocation>
        <location evidence="1">Membrane</location>
    </subcellularLocation>
</comment>
<feature type="transmembrane region" description="Helical" evidence="5">
    <location>
        <begin position="351"/>
        <end position="370"/>
    </location>
</feature>
<evidence type="ECO:0000256" key="5">
    <source>
        <dbReference type="SAM" id="Phobius"/>
    </source>
</evidence>
<evidence type="ECO:0000313" key="10">
    <source>
        <dbReference type="WormBase" id="SRAE_1000259700"/>
    </source>
</evidence>
<dbReference type="CTD" id="36376708"/>
<evidence type="ECO:0000313" key="7">
    <source>
        <dbReference type="EMBL" id="CEF64343.1"/>
    </source>
</evidence>
<gene>
    <name evidence="7 9 10" type="ORF">SRAE_1000259700</name>
</gene>
<dbReference type="Proteomes" id="UP000035682">
    <property type="component" value="Unplaced"/>
</dbReference>
<keyword evidence="8" id="KW-1185">Reference proteome</keyword>
<evidence type="ECO:0000313" key="9">
    <source>
        <dbReference type="WBParaSite" id="SRAE_1000259700.1"/>
    </source>
</evidence>
<evidence type="ECO:0000256" key="1">
    <source>
        <dbReference type="ARBA" id="ARBA00004370"/>
    </source>
</evidence>
<keyword evidence="4 5" id="KW-0472">Membrane</keyword>
<evidence type="ECO:0000256" key="3">
    <source>
        <dbReference type="ARBA" id="ARBA00022989"/>
    </source>
</evidence>
<evidence type="ECO:0000259" key="6">
    <source>
        <dbReference type="PROSITE" id="PS50262"/>
    </source>
</evidence>
<feature type="transmembrane region" description="Helical" evidence="5">
    <location>
        <begin position="67"/>
        <end position="89"/>
    </location>
</feature>
<proteinExistence type="predicted"/>
<evidence type="ECO:0000256" key="4">
    <source>
        <dbReference type="ARBA" id="ARBA00023136"/>
    </source>
</evidence>
<sequence>MNITKDYNLNSGNESDDYVCGAAEYYSDTRFTFLLISSFIATCGTIGNIILFYVLTKKKDNTQKPTLYPSVLAILDCLLCIVYILIFGIDAIIHYLHIYPLFIIYFQYVIPIFAISKIVQISMPYMLIFATIERLIWTFGQLENWLLRKTQTEKGRIWTIFLTMFICIVSRSVYFFNGKLELFPNCPDIFRTKAVGGVEWWSEDLIHLDLITFTILQVFIPFFILIILNCIIIKRMADNVRKLTNEPNMVSCKKLLFEQEATKMPKKISLISNHSKIKLAISRNNSLTSSIRVDKKMRSAVLTMTAIVASYLISNTLSLILTILERTDSDLLKDSNDETLASTFHSTFSDIVSFTYMFTSAVRIIIYYICNPSIRTDLNEYFNIFFKKNYKSEKNLPIAL</sequence>
<keyword evidence="2 5" id="KW-0812">Transmembrane</keyword>
<name>A0A090L896_STRRB</name>
<dbReference type="WormBase" id="SRAE_1000259700">
    <property type="protein sequence ID" value="SRP07862"/>
    <property type="gene ID" value="WBGene00259213"/>
</dbReference>
<feature type="domain" description="G-protein coupled receptors family 1 profile" evidence="6">
    <location>
        <begin position="47"/>
        <end position="367"/>
    </location>
</feature>
<protein>
    <submittedName>
        <fullName evidence="7 9">GPCR, rhodopsin-like, 7TM domain-containing protein</fullName>
    </submittedName>
</protein>
<evidence type="ECO:0000256" key="2">
    <source>
        <dbReference type="ARBA" id="ARBA00022692"/>
    </source>
</evidence>
<dbReference type="SUPFAM" id="SSF81321">
    <property type="entry name" value="Family A G protein-coupled receptor-like"/>
    <property type="match status" value="1"/>
</dbReference>
<feature type="transmembrane region" description="Helical" evidence="5">
    <location>
        <begin position="95"/>
        <end position="116"/>
    </location>
</feature>
<feature type="transmembrane region" description="Helical" evidence="5">
    <location>
        <begin position="31"/>
        <end position="55"/>
    </location>
</feature>
<dbReference type="WBParaSite" id="SRAE_1000259700.1">
    <property type="protein sequence ID" value="SRAE_1000259700.1"/>
    <property type="gene ID" value="WBGene00259213"/>
</dbReference>
<dbReference type="OrthoDB" id="5790572at2759"/>
<dbReference type="OMA" id="CAHYETY"/>
<dbReference type="EMBL" id="LN609528">
    <property type="protein sequence ID" value="CEF64343.1"/>
    <property type="molecule type" value="Genomic_DNA"/>
</dbReference>
<dbReference type="GeneID" id="36376708"/>
<accession>A0A090L896</accession>
<organism evidence="7">
    <name type="scientific">Strongyloides ratti</name>
    <name type="common">Parasitic roundworm</name>
    <dbReference type="NCBI Taxonomy" id="34506"/>
    <lineage>
        <taxon>Eukaryota</taxon>
        <taxon>Metazoa</taxon>
        <taxon>Ecdysozoa</taxon>
        <taxon>Nematoda</taxon>
        <taxon>Chromadorea</taxon>
        <taxon>Rhabditida</taxon>
        <taxon>Tylenchina</taxon>
        <taxon>Panagrolaimomorpha</taxon>
        <taxon>Strongyloidoidea</taxon>
        <taxon>Strongyloididae</taxon>
        <taxon>Strongyloides</taxon>
    </lineage>
</organism>
<dbReference type="Gene3D" id="1.20.1070.10">
    <property type="entry name" value="Rhodopsin 7-helix transmembrane proteins"/>
    <property type="match status" value="1"/>
</dbReference>
<feature type="transmembrane region" description="Helical" evidence="5">
    <location>
        <begin position="157"/>
        <end position="176"/>
    </location>
</feature>
<keyword evidence="3 5" id="KW-1133">Transmembrane helix</keyword>
<dbReference type="AlphaFoldDB" id="A0A090L896"/>